<dbReference type="RefSeq" id="WP_200325184.1">
    <property type="nucleotide sequence ID" value="NZ_JAENJH010000012.1"/>
</dbReference>
<evidence type="ECO:0000256" key="17">
    <source>
        <dbReference type="ARBA" id="ARBA00023012"/>
    </source>
</evidence>
<sequence length="427" mass="45299">MRRRILLAILLAVTVTGAALASPLGVTGWLLVSNLAREDLSSSAQRIAAILDDQLADNRPLDLQQVRAAVPQSGELTVQQPGKPELTYGANPGSEVVVETVPIARGGTVELAIPAGPLRTRQWQVAMAVILLVVLSVGTGTVVATVTARRLAKPLRHVADRAARLGGGDFKPDGRRYEVAELDMVADALDASATALAQLVQRERQLVGDVSHQLRSRLTALQLRLEALTTHPDAEVAEDAQAAQEQADRLAEALDELLAAARAASEVGAEPVELSTVLPEMSEEWRQLLRAEGRQLRLRVADGLMARATPARLREIIGVLLDNSLRHGAGNVTLTARRGDTEGTVVIEVTDSGAGVPEELAPHIFERGFSGAGSFGVGLALARALAEADGGRLELSGKTTATFSLFLRVPSPADVAAVRWPAERMPR</sequence>
<dbReference type="InterPro" id="IPR003661">
    <property type="entry name" value="HisK_dim/P_dom"/>
</dbReference>
<dbReference type="Gene3D" id="1.10.287.130">
    <property type="match status" value="1"/>
</dbReference>
<dbReference type="InterPro" id="IPR040868">
    <property type="entry name" value="DraK_HK_N"/>
</dbReference>
<dbReference type="GO" id="GO:0000155">
    <property type="term" value="F:phosphorelay sensor kinase activity"/>
    <property type="evidence" value="ECO:0007669"/>
    <property type="project" value="InterPro"/>
</dbReference>
<keyword evidence="10" id="KW-0547">Nucleotide-binding</keyword>
<feature type="domain" description="HAMP" evidence="27">
    <location>
        <begin position="149"/>
        <end position="201"/>
    </location>
</feature>
<dbReference type="SUPFAM" id="SSF55874">
    <property type="entry name" value="ATPase domain of HSP90 chaperone/DNA topoisomerase II/histidine kinase"/>
    <property type="match status" value="1"/>
</dbReference>
<feature type="domain" description="Histidine kinase" evidence="26">
    <location>
        <begin position="209"/>
        <end position="411"/>
    </location>
</feature>
<dbReference type="Pfam" id="PF18092">
    <property type="entry name" value="DraK_HK_N"/>
    <property type="match status" value="1"/>
</dbReference>
<keyword evidence="29" id="KW-1185">Reference proteome</keyword>
<name>A0A934V7R3_9PSEU</name>
<evidence type="ECO:0000256" key="10">
    <source>
        <dbReference type="ARBA" id="ARBA00022741"/>
    </source>
</evidence>
<dbReference type="InterPro" id="IPR036890">
    <property type="entry name" value="HATPase_C_sf"/>
</dbReference>
<organism evidence="28 29">
    <name type="scientific">Prauserella cavernicola</name>
    <dbReference type="NCBI Taxonomy" id="2800127"/>
    <lineage>
        <taxon>Bacteria</taxon>
        <taxon>Bacillati</taxon>
        <taxon>Actinomycetota</taxon>
        <taxon>Actinomycetes</taxon>
        <taxon>Pseudonocardiales</taxon>
        <taxon>Pseudonocardiaceae</taxon>
        <taxon>Prauserella</taxon>
    </lineage>
</organism>
<evidence type="ECO:0000256" key="23">
    <source>
        <dbReference type="SAM" id="Coils"/>
    </source>
</evidence>
<evidence type="ECO:0000256" key="11">
    <source>
        <dbReference type="ARBA" id="ARBA00022777"/>
    </source>
</evidence>
<keyword evidence="19" id="KW-0843">Virulence</keyword>
<keyword evidence="7" id="KW-0597">Phosphoprotein</keyword>
<dbReference type="GO" id="GO:0005886">
    <property type="term" value="C:plasma membrane"/>
    <property type="evidence" value="ECO:0007669"/>
    <property type="project" value="UniProtKB-SubCell"/>
</dbReference>
<dbReference type="Pfam" id="PF00512">
    <property type="entry name" value="HisKA"/>
    <property type="match status" value="1"/>
</dbReference>
<dbReference type="Gene3D" id="3.30.565.10">
    <property type="entry name" value="Histidine kinase-like ATPase, C-terminal domain"/>
    <property type="match status" value="1"/>
</dbReference>
<comment type="catalytic activity">
    <reaction evidence="1">
        <text>ATP + protein L-histidine = ADP + protein N-phospho-L-histidine.</text>
        <dbReference type="EC" id="2.7.13.3"/>
    </reaction>
</comment>
<evidence type="ECO:0000256" key="24">
    <source>
        <dbReference type="SAM" id="Phobius"/>
    </source>
</evidence>
<dbReference type="CDD" id="cd00082">
    <property type="entry name" value="HisKA"/>
    <property type="match status" value="1"/>
</dbReference>
<dbReference type="Gene3D" id="3.30.450.250">
    <property type="match status" value="1"/>
</dbReference>
<dbReference type="SUPFAM" id="SSF47384">
    <property type="entry name" value="Homodimeric domain of signal transducing histidine kinase"/>
    <property type="match status" value="1"/>
</dbReference>
<dbReference type="PROSITE" id="PS50109">
    <property type="entry name" value="HIS_KIN"/>
    <property type="match status" value="1"/>
</dbReference>
<dbReference type="InterPro" id="IPR004358">
    <property type="entry name" value="Sig_transdc_His_kin-like_C"/>
</dbReference>
<dbReference type="SMART" id="SM00387">
    <property type="entry name" value="HATPase_c"/>
    <property type="match status" value="1"/>
</dbReference>
<keyword evidence="12" id="KW-0378">Hydrolase</keyword>
<keyword evidence="20" id="KW-0464">Manganese</keyword>
<evidence type="ECO:0000256" key="7">
    <source>
        <dbReference type="ARBA" id="ARBA00022553"/>
    </source>
</evidence>
<feature type="chain" id="PRO_5036974707" description="Signal transduction histidine-protein kinase/phosphatase MprB" evidence="25">
    <location>
        <begin position="22"/>
        <end position="427"/>
    </location>
</feature>
<feature type="signal peptide" evidence="25">
    <location>
        <begin position="1"/>
        <end position="21"/>
    </location>
</feature>
<dbReference type="GO" id="GO:0005524">
    <property type="term" value="F:ATP binding"/>
    <property type="evidence" value="ECO:0007669"/>
    <property type="project" value="UniProtKB-KW"/>
</dbReference>
<dbReference type="InterPro" id="IPR003594">
    <property type="entry name" value="HATPase_dom"/>
</dbReference>
<evidence type="ECO:0000256" key="20">
    <source>
        <dbReference type="ARBA" id="ARBA00023211"/>
    </source>
</evidence>
<dbReference type="Gene3D" id="6.10.340.10">
    <property type="match status" value="1"/>
</dbReference>
<protein>
    <recommendedName>
        <fullName evidence="21">Signal transduction histidine-protein kinase/phosphatase MprB</fullName>
        <ecNumber evidence="5">2.7.13.3</ecNumber>
    </recommendedName>
    <alternativeName>
        <fullName evidence="22">Mycobacterial persistence regulator B</fullName>
    </alternativeName>
</protein>
<feature type="coiled-coil region" evidence="23">
    <location>
        <begin position="237"/>
        <end position="267"/>
    </location>
</feature>
<evidence type="ECO:0000256" key="22">
    <source>
        <dbReference type="ARBA" id="ARBA00041776"/>
    </source>
</evidence>
<evidence type="ECO:0000256" key="16">
    <source>
        <dbReference type="ARBA" id="ARBA00022989"/>
    </source>
</evidence>
<proteinExistence type="predicted"/>
<keyword evidence="9 24" id="KW-0812">Transmembrane</keyword>
<keyword evidence="18" id="KW-0346">Stress response</keyword>
<accession>A0A934V7R3</accession>
<feature type="transmembrane region" description="Helical" evidence="24">
    <location>
        <begin position="125"/>
        <end position="146"/>
    </location>
</feature>
<evidence type="ECO:0000256" key="19">
    <source>
        <dbReference type="ARBA" id="ARBA00023026"/>
    </source>
</evidence>
<comment type="cofactor">
    <cofactor evidence="3">
        <name>Mg(2+)</name>
        <dbReference type="ChEBI" id="CHEBI:18420"/>
    </cofactor>
</comment>
<evidence type="ECO:0000259" key="26">
    <source>
        <dbReference type="PROSITE" id="PS50109"/>
    </source>
</evidence>
<dbReference type="PROSITE" id="PS50885">
    <property type="entry name" value="HAMP"/>
    <property type="match status" value="1"/>
</dbReference>
<dbReference type="SMART" id="SM00388">
    <property type="entry name" value="HisKA"/>
    <property type="match status" value="1"/>
</dbReference>
<dbReference type="GO" id="GO:0004721">
    <property type="term" value="F:phosphoprotein phosphatase activity"/>
    <property type="evidence" value="ECO:0007669"/>
    <property type="project" value="UniProtKB-KW"/>
</dbReference>
<keyword evidence="16 24" id="KW-1133">Transmembrane helix</keyword>
<evidence type="ECO:0000256" key="6">
    <source>
        <dbReference type="ARBA" id="ARBA00022475"/>
    </source>
</evidence>
<evidence type="ECO:0000256" key="25">
    <source>
        <dbReference type="SAM" id="SignalP"/>
    </source>
</evidence>
<evidence type="ECO:0000256" key="21">
    <source>
        <dbReference type="ARBA" id="ARBA00040454"/>
    </source>
</evidence>
<evidence type="ECO:0000259" key="27">
    <source>
        <dbReference type="PROSITE" id="PS50885"/>
    </source>
</evidence>
<evidence type="ECO:0000256" key="3">
    <source>
        <dbReference type="ARBA" id="ARBA00001946"/>
    </source>
</evidence>
<gene>
    <name evidence="28" type="ORF">JHE00_31345</name>
</gene>
<reference evidence="28" key="1">
    <citation type="submission" date="2020-12" db="EMBL/GenBank/DDBJ databases">
        <title>Prauserella sp. ASG 168, a novel actinomycete isolated from cave rock.</title>
        <authorList>
            <person name="Suriyachadkun C."/>
        </authorList>
    </citation>
    <scope>NUCLEOTIDE SEQUENCE</scope>
    <source>
        <strain evidence="28">ASG 168</strain>
    </source>
</reference>
<dbReference type="InterPro" id="IPR003660">
    <property type="entry name" value="HAMP_dom"/>
</dbReference>
<keyword evidence="24" id="KW-0472">Membrane</keyword>
<evidence type="ECO:0000256" key="14">
    <source>
        <dbReference type="ARBA" id="ARBA00022842"/>
    </source>
</evidence>
<keyword evidence="15" id="KW-0904">Protein phosphatase</keyword>
<comment type="caution">
    <text evidence="28">The sequence shown here is derived from an EMBL/GenBank/DDBJ whole genome shotgun (WGS) entry which is preliminary data.</text>
</comment>
<evidence type="ECO:0000256" key="9">
    <source>
        <dbReference type="ARBA" id="ARBA00022692"/>
    </source>
</evidence>
<keyword evidence="14" id="KW-0460">Magnesium</keyword>
<evidence type="ECO:0000313" key="29">
    <source>
        <dbReference type="Proteomes" id="UP000635245"/>
    </source>
</evidence>
<keyword evidence="23" id="KW-0175">Coiled coil</keyword>
<keyword evidence="13" id="KW-0067">ATP-binding</keyword>
<dbReference type="Proteomes" id="UP000635245">
    <property type="component" value="Unassembled WGS sequence"/>
</dbReference>
<evidence type="ECO:0000256" key="4">
    <source>
        <dbReference type="ARBA" id="ARBA00004651"/>
    </source>
</evidence>
<evidence type="ECO:0000256" key="8">
    <source>
        <dbReference type="ARBA" id="ARBA00022679"/>
    </source>
</evidence>
<dbReference type="InterPro" id="IPR050980">
    <property type="entry name" value="2C_sensor_his_kinase"/>
</dbReference>
<evidence type="ECO:0000313" key="28">
    <source>
        <dbReference type="EMBL" id="MBK1788847.1"/>
    </source>
</evidence>
<comment type="cofactor">
    <cofactor evidence="2">
        <name>Mn(2+)</name>
        <dbReference type="ChEBI" id="CHEBI:29035"/>
    </cofactor>
</comment>
<evidence type="ECO:0000256" key="5">
    <source>
        <dbReference type="ARBA" id="ARBA00012438"/>
    </source>
</evidence>
<dbReference type="PANTHER" id="PTHR44936">
    <property type="entry name" value="SENSOR PROTEIN CREC"/>
    <property type="match status" value="1"/>
</dbReference>
<dbReference type="EMBL" id="JAENJH010000012">
    <property type="protein sequence ID" value="MBK1788847.1"/>
    <property type="molecule type" value="Genomic_DNA"/>
</dbReference>
<keyword evidence="17" id="KW-0902">Two-component regulatory system</keyword>
<evidence type="ECO:0000256" key="12">
    <source>
        <dbReference type="ARBA" id="ARBA00022801"/>
    </source>
</evidence>
<keyword evidence="11 28" id="KW-0418">Kinase</keyword>
<keyword evidence="8" id="KW-0808">Transferase</keyword>
<dbReference type="InterPro" id="IPR036097">
    <property type="entry name" value="HisK_dim/P_sf"/>
</dbReference>
<comment type="subcellular location">
    <subcellularLocation>
        <location evidence="4">Cell membrane</location>
        <topology evidence="4">Multi-pass membrane protein</topology>
    </subcellularLocation>
</comment>
<evidence type="ECO:0000256" key="18">
    <source>
        <dbReference type="ARBA" id="ARBA00023016"/>
    </source>
</evidence>
<dbReference type="EC" id="2.7.13.3" evidence="5"/>
<evidence type="ECO:0000256" key="13">
    <source>
        <dbReference type="ARBA" id="ARBA00022840"/>
    </source>
</evidence>
<dbReference type="InterPro" id="IPR005467">
    <property type="entry name" value="His_kinase_dom"/>
</dbReference>
<evidence type="ECO:0000256" key="1">
    <source>
        <dbReference type="ARBA" id="ARBA00000085"/>
    </source>
</evidence>
<dbReference type="PANTHER" id="PTHR44936:SF9">
    <property type="entry name" value="SENSOR PROTEIN CREC"/>
    <property type="match status" value="1"/>
</dbReference>
<evidence type="ECO:0000256" key="2">
    <source>
        <dbReference type="ARBA" id="ARBA00001936"/>
    </source>
</evidence>
<dbReference type="PRINTS" id="PR00344">
    <property type="entry name" value="BCTRLSENSOR"/>
</dbReference>
<dbReference type="Pfam" id="PF02518">
    <property type="entry name" value="HATPase_c"/>
    <property type="match status" value="1"/>
</dbReference>
<keyword evidence="6" id="KW-1003">Cell membrane</keyword>
<dbReference type="AlphaFoldDB" id="A0A934V7R3"/>
<keyword evidence="25" id="KW-0732">Signal</keyword>
<evidence type="ECO:0000256" key="15">
    <source>
        <dbReference type="ARBA" id="ARBA00022912"/>
    </source>
</evidence>